<dbReference type="GO" id="GO:0043565">
    <property type="term" value="F:sequence-specific DNA binding"/>
    <property type="evidence" value="ECO:0007669"/>
    <property type="project" value="TreeGrafter"/>
</dbReference>
<dbReference type="Pfam" id="PF03466">
    <property type="entry name" value="LysR_substrate"/>
    <property type="match status" value="1"/>
</dbReference>
<dbReference type="GO" id="GO:0006351">
    <property type="term" value="P:DNA-templated transcription"/>
    <property type="evidence" value="ECO:0007669"/>
    <property type="project" value="TreeGrafter"/>
</dbReference>
<name>A0A0B8QMD2_9VIBR</name>
<evidence type="ECO:0000259" key="2">
    <source>
        <dbReference type="Pfam" id="PF03466"/>
    </source>
</evidence>
<evidence type="ECO:0000256" key="1">
    <source>
        <dbReference type="ARBA" id="ARBA00009437"/>
    </source>
</evidence>
<dbReference type="SUPFAM" id="SSF53850">
    <property type="entry name" value="Periplasmic binding protein-like II"/>
    <property type="match status" value="1"/>
</dbReference>
<gene>
    <name evidence="3" type="ORF">JCM19241_496</name>
</gene>
<protein>
    <submittedName>
        <fullName evidence="3">Transcriptional regulator</fullName>
    </submittedName>
</protein>
<reference evidence="3 4" key="2">
    <citation type="submission" date="2015-01" db="EMBL/GenBank/DDBJ databases">
        <authorList>
            <consortium name="NBRP consortium"/>
            <person name="Sawabe T."/>
            <person name="Meirelles P."/>
            <person name="Feng G."/>
            <person name="Sayaka M."/>
            <person name="Hattori M."/>
            <person name="Ohkuma M."/>
        </authorList>
    </citation>
    <scope>NUCLEOTIDE SEQUENCE [LARGE SCALE GENOMIC DNA]</scope>
    <source>
        <strain evidence="4">JCM 19241</strain>
    </source>
</reference>
<reference evidence="3 4" key="1">
    <citation type="submission" date="2015-01" db="EMBL/GenBank/DDBJ databases">
        <title>Vibrio sp. C94 JCM 19241 whole genome shotgun sequence.</title>
        <authorList>
            <person name="Sawabe T."/>
            <person name="Meirelles P."/>
            <person name="Feng G."/>
            <person name="Sayaka M."/>
            <person name="Hattori M."/>
            <person name="Ohkuma M."/>
        </authorList>
    </citation>
    <scope>NUCLEOTIDE SEQUENCE [LARGE SCALE GENOMIC DNA]</scope>
    <source>
        <strain evidence="4">JCM 19241</strain>
    </source>
</reference>
<dbReference type="InterPro" id="IPR005119">
    <property type="entry name" value="LysR_subst-bd"/>
</dbReference>
<comment type="caution">
    <text evidence="3">The sequence shown here is derived from an EMBL/GenBank/DDBJ whole genome shotgun (WGS) entry which is preliminary data.</text>
</comment>
<organism evidence="3 4">
    <name type="scientific">Vibrio ishigakensis</name>
    <dbReference type="NCBI Taxonomy" id="1481914"/>
    <lineage>
        <taxon>Bacteria</taxon>
        <taxon>Pseudomonadati</taxon>
        <taxon>Pseudomonadota</taxon>
        <taxon>Gammaproteobacteria</taxon>
        <taxon>Vibrionales</taxon>
        <taxon>Vibrionaceae</taxon>
        <taxon>Vibrio</taxon>
    </lineage>
</organism>
<accession>A0A0B8QMD2</accession>
<proteinExistence type="inferred from homology"/>
<evidence type="ECO:0000313" key="3">
    <source>
        <dbReference type="EMBL" id="GAM76198.1"/>
    </source>
</evidence>
<dbReference type="CDD" id="cd08422">
    <property type="entry name" value="PBP2_CrgA_like"/>
    <property type="match status" value="1"/>
</dbReference>
<dbReference type="PANTHER" id="PTHR30537:SF5">
    <property type="entry name" value="HTH-TYPE TRANSCRIPTIONAL ACTIVATOR TTDR-RELATED"/>
    <property type="match status" value="1"/>
</dbReference>
<dbReference type="AlphaFoldDB" id="A0A0B8QMD2"/>
<dbReference type="STRING" id="1481914.JCM19241_496"/>
<comment type="similarity">
    <text evidence="1">Belongs to the LysR transcriptional regulatory family.</text>
</comment>
<dbReference type="Proteomes" id="UP000031666">
    <property type="component" value="Unassembled WGS sequence"/>
</dbReference>
<dbReference type="GO" id="GO:0003700">
    <property type="term" value="F:DNA-binding transcription factor activity"/>
    <property type="evidence" value="ECO:0007669"/>
    <property type="project" value="TreeGrafter"/>
</dbReference>
<dbReference type="EMBL" id="BBSC01000005">
    <property type="protein sequence ID" value="GAM76198.1"/>
    <property type="molecule type" value="Genomic_DNA"/>
</dbReference>
<dbReference type="PANTHER" id="PTHR30537">
    <property type="entry name" value="HTH-TYPE TRANSCRIPTIONAL REGULATOR"/>
    <property type="match status" value="1"/>
</dbReference>
<dbReference type="Gene3D" id="3.40.190.290">
    <property type="match status" value="1"/>
</dbReference>
<evidence type="ECO:0000313" key="4">
    <source>
        <dbReference type="Proteomes" id="UP000031666"/>
    </source>
</evidence>
<sequence>MGQTLIYPRLLEFLKYYPDVQLDLHFNDQVQDLIENGFDLGIGNSINQDSRLIARSYMDVQLVYVASPDYLEGKPLPKTPEELKGLNCIGYCSPSTGRLIPWRFVVDGKEQLLMPEGNLKVNSQVQLFGEH</sequence>
<dbReference type="InterPro" id="IPR058163">
    <property type="entry name" value="LysR-type_TF_proteobact-type"/>
</dbReference>
<feature type="domain" description="LysR substrate-binding" evidence="2">
    <location>
        <begin position="2"/>
        <end position="123"/>
    </location>
</feature>